<accession>A0ACB8FIS2</accession>
<gene>
    <name evidence="1" type="ORF">K3G42_027177</name>
</gene>
<comment type="caution">
    <text evidence="1">The sequence shown here is derived from an EMBL/GenBank/DDBJ whole genome shotgun (WGS) entry which is preliminary data.</text>
</comment>
<protein>
    <submittedName>
        <fullName evidence="1">Uncharacterized protein</fullName>
    </submittedName>
</protein>
<reference evidence="1" key="1">
    <citation type="submission" date="2021-08" db="EMBL/GenBank/DDBJ databases">
        <title>The first chromosome-level gecko genome reveals the dynamic sex chromosomes of Neotropical dwarf geckos (Sphaerodactylidae: Sphaerodactylus).</title>
        <authorList>
            <person name="Pinto B.J."/>
            <person name="Keating S.E."/>
            <person name="Gamble T."/>
        </authorList>
    </citation>
    <scope>NUCLEOTIDE SEQUENCE</scope>
    <source>
        <strain evidence="1">TG3544</strain>
    </source>
</reference>
<evidence type="ECO:0000313" key="1">
    <source>
        <dbReference type="EMBL" id="KAH8005415.1"/>
    </source>
</evidence>
<sequence length="228" mass="24814">MEAALLQPLAAAEVKAAGSVSAELEVKKLQELVRQLEKQNEQLRSRAAVAPIASPTPAPVGPASPRPQRLLSPAALPVQLAMAGPAPALLCVAAAAEPFVYFKPSPVAPQQHEAANLPPATAWDEVEVLDLQGEPEKEAAEETWLYVVPAKSGVSQEKLLSPLQWCRRVLDHPSPEIEAAKRSLCFRLEQAMEMHQVSWLFLAFQNQGYKFDAYSDLDAPARRQADVQ</sequence>
<dbReference type="EMBL" id="CM037617">
    <property type="protein sequence ID" value="KAH8005415.1"/>
    <property type="molecule type" value="Genomic_DNA"/>
</dbReference>
<evidence type="ECO:0000313" key="2">
    <source>
        <dbReference type="Proteomes" id="UP000827872"/>
    </source>
</evidence>
<keyword evidence="2" id="KW-1185">Reference proteome</keyword>
<dbReference type="Proteomes" id="UP000827872">
    <property type="component" value="Linkage Group LG04"/>
</dbReference>
<name>A0ACB8FIS2_9SAUR</name>
<proteinExistence type="predicted"/>
<organism evidence="1 2">
    <name type="scientific">Sphaerodactylus townsendi</name>
    <dbReference type="NCBI Taxonomy" id="933632"/>
    <lineage>
        <taxon>Eukaryota</taxon>
        <taxon>Metazoa</taxon>
        <taxon>Chordata</taxon>
        <taxon>Craniata</taxon>
        <taxon>Vertebrata</taxon>
        <taxon>Euteleostomi</taxon>
        <taxon>Lepidosauria</taxon>
        <taxon>Squamata</taxon>
        <taxon>Bifurcata</taxon>
        <taxon>Gekkota</taxon>
        <taxon>Sphaerodactylidae</taxon>
        <taxon>Sphaerodactylus</taxon>
    </lineage>
</organism>